<gene>
    <name evidence="1" type="primary">SCRG1</name>
</gene>
<proteinExistence type="predicted"/>
<evidence type="ECO:0000313" key="2">
    <source>
        <dbReference type="Proteomes" id="UP000694413"/>
    </source>
</evidence>
<evidence type="ECO:0000313" key="1">
    <source>
        <dbReference type="Ensembl" id="ENSZALP00000013361.1"/>
    </source>
</evidence>
<dbReference type="GO" id="GO:0044306">
    <property type="term" value="C:neuron projection terminus"/>
    <property type="evidence" value="ECO:0007669"/>
    <property type="project" value="TreeGrafter"/>
</dbReference>
<sequence length="251" mass="28196">MFFWLQNPRKQLLPISPILLTLHKQDTVIPQDLSSSLVLGVMLFSLRRHLCIRAWRNYLFPAGRDVLHFCPKTGLAVTERGAHAVTHRWRTVLITRRQSKDKQRAACTASPISPPSLLSSQLQLSLGTSQRIQLPRKWKGVNQKIKHPAAGSLANMKMLWVLLLALSSVPGAPAVPAQRHACHKRPLREHSCHSVPAGTDSLRHVHDALPHHFWEGKGCQVICYCNLNELLCCPKDIFFGPKISFVIPCNS</sequence>
<dbReference type="InterPro" id="IPR028063">
    <property type="entry name" value="SCRG1"/>
</dbReference>
<dbReference type="Ensembl" id="ENSZALT00000018221.1">
    <property type="protein sequence ID" value="ENSZALP00000013361.1"/>
    <property type="gene ID" value="ENSZALG00000011121.1"/>
</dbReference>
<keyword evidence="2" id="KW-1185">Reference proteome</keyword>
<accession>A0A8D2MT30</accession>
<dbReference type="PANTHER" id="PTHR17463:SF0">
    <property type="entry name" value="SCRAPIE-RESPONSIVE PROTEIN 1"/>
    <property type="match status" value="1"/>
</dbReference>
<protein>
    <submittedName>
        <fullName evidence="1">Stimulator of chondrosis 1</fullName>
    </submittedName>
</protein>
<dbReference type="Pfam" id="PF15224">
    <property type="entry name" value="SCRG1"/>
    <property type="match status" value="1"/>
</dbReference>
<name>A0A8D2MT30_ZONAL</name>
<organism evidence="1 2">
    <name type="scientific">Zonotrichia albicollis</name>
    <name type="common">White-throated sparrow</name>
    <name type="synonym">Fringilla albicollis</name>
    <dbReference type="NCBI Taxonomy" id="44394"/>
    <lineage>
        <taxon>Eukaryota</taxon>
        <taxon>Metazoa</taxon>
        <taxon>Chordata</taxon>
        <taxon>Craniata</taxon>
        <taxon>Vertebrata</taxon>
        <taxon>Euteleostomi</taxon>
        <taxon>Archelosauria</taxon>
        <taxon>Archosauria</taxon>
        <taxon>Dinosauria</taxon>
        <taxon>Saurischia</taxon>
        <taxon>Theropoda</taxon>
        <taxon>Coelurosauria</taxon>
        <taxon>Aves</taxon>
        <taxon>Neognathae</taxon>
        <taxon>Neoaves</taxon>
        <taxon>Telluraves</taxon>
        <taxon>Australaves</taxon>
        <taxon>Passeriformes</taxon>
        <taxon>Passerellidae</taxon>
        <taxon>Zonotrichia</taxon>
    </lineage>
</organism>
<dbReference type="Proteomes" id="UP000694413">
    <property type="component" value="Unassembled WGS sequence"/>
</dbReference>
<dbReference type="GO" id="GO:0005794">
    <property type="term" value="C:Golgi apparatus"/>
    <property type="evidence" value="ECO:0007669"/>
    <property type="project" value="TreeGrafter"/>
</dbReference>
<dbReference type="AlphaFoldDB" id="A0A8D2MT30"/>
<reference evidence="1" key="2">
    <citation type="submission" date="2025-09" db="UniProtKB">
        <authorList>
            <consortium name="Ensembl"/>
        </authorList>
    </citation>
    <scope>IDENTIFICATION</scope>
</reference>
<dbReference type="PANTHER" id="PTHR17463">
    <property type="entry name" value="SCRAPIE-RESPONSIVE PROTEIN 1 SCRG1"/>
    <property type="match status" value="1"/>
</dbReference>
<reference evidence="1" key="1">
    <citation type="submission" date="2025-08" db="UniProtKB">
        <authorList>
            <consortium name="Ensembl"/>
        </authorList>
    </citation>
    <scope>IDENTIFICATION</scope>
</reference>